<proteinExistence type="inferred from homology"/>
<feature type="domain" description="FAD/NAD(P)-binding" evidence="5">
    <location>
        <begin position="42"/>
        <end position="351"/>
    </location>
</feature>
<dbReference type="PANTHER" id="PTHR43735">
    <property type="entry name" value="APOPTOSIS-INDUCING FACTOR 1"/>
    <property type="match status" value="1"/>
</dbReference>
<evidence type="ECO:0000256" key="4">
    <source>
        <dbReference type="ARBA" id="ARBA00023002"/>
    </source>
</evidence>
<organism evidence="6 7">
    <name type="scientific">Tieghemiomyces parasiticus</name>
    <dbReference type="NCBI Taxonomy" id="78921"/>
    <lineage>
        <taxon>Eukaryota</taxon>
        <taxon>Fungi</taxon>
        <taxon>Fungi incertae sedis</taxon>
        <taxon>Zoopagomycota</taxon>
        <taxon>Kickxellomycotina</taxon>
        <taxon>Dimargaritomycetes</taxon>
        <taxon>Dimargaritales</taxon>
        <taxon>Dimargaritaceae</taxon>
        <taxon>Tieghemiomyces</taxon>
    </lineage>
</organism>
<name>A0A9W8DME5_9FUNG</name>
<evidence type="ECO:0000313" key="6">
    <source>
        <dbReference type="EMBL" id="KAJ1910319.1"/>
    </source>
</evidence>
<evidence type="ECO:0000256" key="3">
    <source>
        <dbReference type="ARBA" id="ARBA00022827"/>
    </source>
</evidence>
<dbReference type="Gene3D" id="3.50.50.100">
    <property type="match status" value="1"/>
</dbReference>
<evidence type="ECO:0000313" key="7">
    <source>
        <dbReference type="Proteomes" id="UP001150569"/>
    </source>
</evidence>
<evidence type="ECO:0000256" key="2">
    <source>
        <dbReference type="ARBA" id="ARBA00022630"/>
    </source>
</evidence>
<dbReference type="GO" id="GO:0004174">
    <property type="term" value="F:electron-transferring-flavoprotein dehydrogenase activity"/>
    <property type="evidence" value="ECO:0007669"/>
    <property type="project" value="TreeGrafter"/>
</dbReference>
<sequence length="448" mass="48441">MLYSIAAASLAAGLPLAYLLRNSLRNSLCTTMAPPTPAQPIRVVVIGASCAGSNAVIGLVRNFTQAQVHVTVIDKRGHAYYYPASPRGVVSKDFIPKIWVPLTHLFEKAKYDASSSAPRHVVVQGTVSAVDAQTVTVAETGQVYAYDYLVVATGTTFASPYVQDVNDKAEGVQRAQRYTDALARARSVVVVGGGPTGIETAGEIIHSYPDKKVTLIHGDDLLLSSALPEKFRRRLTQRARDFGIELVLNDRLDFQPEDVSQAGGPEEQDDLPYPIRTFTTRAGKTIEADWLISAIGGKVETGYLDAWFNSADKGTPYAGLRDDKTHTIKVTDTLQLDHPDLQHIFVPGDANNFPCTKTAFRSNFQGQNVAKNLTALINQRLSGKSSGTPKLSPYVDSINAMLVTLGPEAGVGIMPLGIIVGDWVVRMFKGSNMTLSRAYDSLNAKYPA</sequence>
<evidence type="ECO:0000259" key="5">
    <source>
        <dbReference type="Pfam" id="PF07992"/>
    </source>
</evidence>
<dbReference type="PRINTS" id="PR00469">
    <property type="entry name" value="PNDRDTASEII"/>
</dbReference>
<gene>
    <name evidence="6" type="ORF">IWQ60_010716</name>
</gene>
<comment type="similarity">
    <text evidence="1">Belongs to the FAD-dependent oxidoreductase family.</text>
</comment>
<keyword evidence="7" id="KW-1185">Reference proteome</keyword>
<dbReference type="Proteomes" id="UP001150569">
    <property type="component" value="Unassembled WGS sequence"/>
</dbReference>
<dbReference type="EMBL" id="JANBPT010001067">
    <property type="protein sequence ID" value="KAJ1910319.1"/>
    <property type="molecule type" value="Genomic_DNA"/>
</dbReference>
<dbReference type="AlphaFoldDB" id="A0A9W8DME5"/>
<dbReference type="PRINTS" id="PR00368">
    <property type="entry name" value="FADPNR"/>
</dbReference>
<dbReference type="InterPro" id="IPR036188">
    <property type="entry name" value="FAD/NAD-bd_sf"/>
</dbReference>
<dbReference type="InterPro" id="IPR023753">
    <property type="entry name" value="FAD/NAD-binding_dom"/>
</dbReference>
<keyword evidence="3" id="KW-0274">FAD</keyword>
<reference evidence="6" key="1">
    <citation type="submission" date="2022-07" db="EMBL/GenBank/DDBJ databases">
        <title>Phylogenomic reconstructions and comparative analyses of Kickxellomycotina fungi.</title>
        <authorList>
            <person name="Reynolds N.K."/>
            <person name="Stajich J.E."/>
            <person name="Barry K."/>
            <person name="Grigoriev I.V."/>
            <person name="Crous P."/>
            <person name="Smith M.E."/>
        </authorList>
    </citation>
    <scope>NUCLEOTIDE SEQUENCE</scope>
    <source>
        <strain evidence="6">RSA 861</strain>
    </source>
</reference>
<protein>
    <recommendedName>
        <fullName evidence="5">FAD/NAD(P)-binding domain-containing protein</fullName>
    </recommendedName>
</protein>
<dbReference type="GO" id="GO:0005737">
    <property type="term" value="C:cytoplasm"/>
    <property type="evidence" value="ECO:0007669"/>
    <property type="project" value="TreeGrafter"/>
</dbReference>
<comment type="caution">
    <text evidence="6">The sequence shown here is derived from an EMBL/GenBank/DDBJ whole genome shotgun (WGS) entry which is preliminary data.</text>
</comment>
<keyword evidence="4" id="KW-0560">Oxidoreductase</keyword>
<accession>A0A9W8DME5</accession>
<keyword evidence="2" id="KW-0285">Flavoprotein</keyword>
<dbReference type="PANTHER" id="PTHR43735:SF3">
    <property type="entry name" value="FERROPTOSIS SUPPRESSOR PROTEIN 1"/>
    <property type="match status" value="1"/>
</dbReference>
<dbReference type="Pfam" id="PF07992">
    <property type="entry name" value="Pyr_redox_2"/>
    <property type="match status" value="1"/>
</dbReference>
<evidence type="ECO:0000256" key="1">
    <source>
        <dbReference type="ARBA" id="ARBA00006442"/>
    </source>
</evidence>
<dbReference type="SUPFAM" id="SSF51905">
    <property type="entry name" value="FAD/NAD(P)-binding domain"/>
    <property type="match status" value="1"/>
</dbReference>
<dbReference type="OrthoDB" id="202203at2759"/>
<dbReference type="GO" id="GO:0050660">
    <property type="term" value="F:flavin adenine dinucleotide binding"/>
    <property type="evidence" value="ECO:0007669"/>
    <property type="project" value="TreeGrafter"/>
</dbReference>